<dbReference type="HOGENOM" id="CLU_042640_0_0_10"/>
<proteinExistence type="predicted"/>
<dbReference type="EMBL" id="CP003345">
    <property type="protein sequence ID" value="AFM02551.1"/>
    <property type="molecule type" value="Genomic_DNA"/>
</dbReference>
<dbReference type="AlphaFoldDB" id="I4AF16"/>
<sequence precursor="true">MKKHNFLSRLLIISSKNIHSSFFGIIGFIFFSMTIMSCEKEPEPIDIGDEQFINTYYTDTITVNVKIFQSDSVSTTSSAGNSRLLMGSLTDEYVGNYSAQAFSNISLISLTEDFQNDAGETAIYDSLVGFFQTDYVYGDTLAENNIEIYEISELFEDQTYYQFDALQTSSTPIGSAVYPNALDTNDVLRVTLSEEFGRNLFNYGLNYGFEDDSLFKIFSKGIAFRSASPNTSIIGINPLETTTYLTLYFHYPSDTVSSSYKFDMPLSFSNIESDVSNSAIAELATQNYISTENTNNLAAIQAGTGIGVKLEFPYLSDFVTNQNVVIQRAELDIPTLETALSPTMPAPNQLLFLFGNGNGFYYTSSGTIQFLEEESSIGTALSMGYSIQGKSYSYAYMTSYINQFAKGLIPESDGLIIQPSENNISVDRLIFPTQKNTNNLPAIKLRMYYSVAE</sequence>
<name>I4AF16_BERLS</name>
<protein>
    <recommendedName>
        <fullName evidence="4">DUF4270 family protein</fullName>
    </recommendedName>
</protein>
<evidence type="ECO:0000313" key="3">
    <source>
        <dbReference type="Proteomes" id="UP000006054"/>
    </source>
</evidence>
<accession>I4AF16</accession>
<keyword evidence="1" id="KW-0472">Membrane</keyword>
<dbReference type="OrthoDB" id="1092930at2"/>
<dbReference type="Proteomes" id="UP000006054">
    <property type="component" value="Chromosome"/>
</dbReference>
<gene>
    <name evidence="2" type="ordered locus">Fleli_0040</name>
</gene>
<dbReference type="RefSeq" id="WP_014796020.1">
    <property type="nucleotide sequence ID" value="NC_018018.1"/>
</dbReference>
<keyword evidence="1" id="KW-1133">Transmembrane helix</keyword>
<evidence type="ECO:0000313" key="2">
    <source>
        <dbReference type="EMBL" id="AFM02551.1"/>
    </source>
</evidence>
<evidence type="ECO:0000256" key="1">
    <source>
        <dbReference type="SAM" id="Phobius"/>
    </source>
</evidence>
<dbReference type="STRING" id="880071.Fleli_0040"/>
<feature type="transmembrane region" description="Helical" evidence="1">
    <location>
        <begin position="21"/>
        <end position="37"/>
    </location>
</feature>
<keyword evidence="3" id="KW-1185">Reference proteome</keyword>
<dbReference type="KEGG" id="fli:Fleli_0040"/>
<keyword evidence="1" id="KW-0812">Transmembrane</keyword>
<organism evidence="2 3">
    <name type="scientific">Bernardetia litoralis (strain ATCC 23117 / DSM 6794 / NBRC 15988 / NCIMB 1366 / Fx l1 / Sio-4)</name>
    <name type="common">Flexibacter litoralis</name>
    <dbReference type="NCBI Taxonomy" id="880071"/>
    <lineage>
        <taxon>Bacteria</taxon>
        <taxon>Pseudomonadati</taxon>
        <taxon>Bacteroidota</taxon>
        <taxon>Cytophagia</taxon>
        <taxon>Cytophagales</taxon>
        <taxon>Bernardetiaceae</taxon>
        <taxon>Bernardetia</taxon>
    </lineage>
</organism>
<evidence type="ECO:0008006" key="4">
    <source>
        <dbReference type="Google" id="ProtNLM"/>
    </source>
</evidence>
<reference evidence="3" key="1">
    <citation type="submission" date="2012-06" db="EMBL/GenBank/DDBJ databases">
        <title>The complete genome of Flexibacter litoralis DSM 6794.</title>
        <authorList>
            <person name="Lucas S."/>
            <person name="Copeland A."/>
            <person name="Lapidus A."/>
            <person name="Glavina del Rio T."/>
            <person name="Dalin E."/>
            <person name="Tice H."/>
            <person name="Bruce D."/>
            <person name="Goodwin L."/>
            <person name="Pitluck S."/>
            <person name="Peters L."/>
            <person name="Ovchinnikova G."/>
            <person name="Lu M."/>
            <person name="Kyrpides N."/>
            <person name="Mavromatis K."/>
            <person name="Ivanova N."/>
            <person name="Brettin T."/>
            <person name="Detter J.C."/>
            <person name="Han C."/>
            <person name="Larimer F."/>
            <person name="Land M."/>
            <person name="Hauser L."/>
            <person name="Markowitz V."/>
            <person name="Cheng J.-F."/>
            <person name="Hugenholtz P."/>
            <person name="Woyke T."/>
            <person name="Wu D."/>
            <person name="Spring S."/>
            <person name="Lang E."/>
            <person name="Kopitz M."/>
            <person name="Brambilla E."/>
            <person name="Klenk H.-P."/>
            <person name="Eisen J.A."/>
        </authorList>
    </citation>
    <scope>NUCLEOTIDE SEQUENCE [LARGE SCALE GENOMIC DNA]</scope>
    <source>
        <strain evidence="3">ATCC 23117 / DSM 6794 / NBRC 15988 / NCIMB 1366 / Sio-4</strain>
    </source>
</reference>